<protein>
    <recommendedName>
        <fullName evidence="1">Putative zinc ribbon domain-containing protein</fullName>
    </recommendedName>
</protein>
<evidence type="ECO:0000313" key="2">
    <source>
        <dbReference type="EMBL" id="PIU16306.1"/>
    </source>
</evidence>
<dbReference type="InterPro" id="IPR025868">
    <property type="entry name" value="Zn_ribbon_dom_put"/>
</dbReference>
<reference evidence="3" key="1">
    <citation type="submission" date="2017-09" db="EMBL/GenBank/DDBJ databases">
        <title>Depth-based differentiation of microbial function through sediment-hosted aquifers and enrichment of novel symbionts in the deep terrestrial subsurface.</title>
        <authorList>
            <person name="Probst A.J."/>
            <person name="Ladd B."/>
            <person name="Jarett J.K."/>
            <person name="Geller-Mcgrath D.E."/>
            <person name="Sieber C.M.K."/>
            <person name="Emerson J.B."/>
            <person name="Anantharaman K."/>
            <person name="Thomas B.C."/>
            <person name="Malmstrom R."/>
            <person name="Stieglmeier M."/>
            <person name="Klingl A."/>
            <person name="Woyke T."/>
            <person name="Ryan C.M."/>
            <person name="Banfield J.F."/>
        </authorList>
    </citation>
    <scope>NUCLEOTIDE SEQUENCE [LARGE SCALE GENOMIC DNA]</scope>
</reference>
<accession>A0A2M6XV41</accession>
<dbReference type="Proteomes" id="UP000229784">
    <property type="component" value="Unassembled WGS sequence"/>
</dbReference>
<dbReference type="AlphaFoldDB" id="A0A2M6XV41"/>
<proteinExistence type="predicted"/>
<dbReference type="Pfam" id="PF12674">
    <property type="entry name" value="Zn_ribbon_2"/>
    <property type="match status" value="1"/>
</dbReference>
<evidence type="ECO:0000259" key="1">
    <source>
        <dbReference type="Pfam" id="PF12674"/>
    </source>
</evidence>
<evidence type="ECO:0000313" key="3">
    <source>
        <dbReference type="Proteomes" id="UP000229784"/>
    </source>
</evidence>
<sequence>MFIPKGPYCQSCGMPLSKDPKGGGTEMDGDISKEYCSFCYQGGKFTEPNITLE</sequence>
<dbReference type="EMBL" id="PEXQ01000017">
    <property type="protein sequence ID" value="PIU16306.1"/>
    <property type="molecule type" value="Genomic_DNA"/>
</dbReference>
<name>A0A2M6XV41_9BACT</name>
<organism evidence="2 3">
    <name type="scientific">bacterium (Candidatus Gribaldobacteria) CG08_land_8_20_14_0_20_39_15</name>
    <dbReference type="NCBI Taxonomy" id="2014273"/>
    <lineage>
        <taxon>Bacteria</taxon>
        <taxon>Candidatus Gribaldobacteria</taxon>
    </lineage>
</organism>
<feature type="domain" description="Putative zinc ribbon" evidence="1">
    <location>
        <begin position="8"/>
        <end position="53"/>
    </location>
</feature>
<gene>
    <name evidence="2" type="ORF">COT20_00560</name>
</gene>
<comment type="caution">
    <text evidence="2">The sequence shown here is derived from an EMBL/GenBank/DDBJ whole genome shotgun (WGS) entry which is preliminary data.</text>
</comment>